<reference evidence="1" key="1">
    <citation type="journal article" date="2022" name="bioRxiv">
        <title>Thiovibrio frasassiensisgen. nov., sp. nov., an autotrophic, elemental sulfur disproportionating bacterium isolated from sulfidic karst sediment, and proposal of Thiovibrionaceae fam. nov.</title>
        <authorList>
            <person name="Aronson H."/>
            <person name="Thomas C."/>
            <person name="Bhattacharyya M."/>
            <person name="Eckstein S."/>
            <person name="Jensen S."/>
            <person name="Barco R."/>
            <person name="Macalady J."/>
            <person name="Amend J."/>
        </authorList>
    </citation>
    <scope>NUCLEOTIDE SEQUENCE</scope>
    <source>
        <strain evidence="1">RS19-109</strain>
    </source>
</reference>
<comment type="caution">
    <text evidence="1">The sequence shown here is derived from an EMBL/GenBank/DDBJ whole genome shotgun (WGS) entry which is preliminary data.</text>
</comment>
<evidence type="ECO:0008006" key="3">
    <source>
        <dbReference type="Google" id="ProtNLM"/>
    </source>
</evidence>
<dbReference type="AlphaFoldDB" id="A0A9X4MIY1"/>
<accession>A0A9X4MIY1</accession>
<evidence type="ECO:0000313" key="2">
    <source>
        <dbReference type="Proteomes" id="UP001154240"/>
    </source>
</evidence>
<dbReference type="EMBL" id="JAPHEH010000001">
    <property type="protein sequence ID" value="MDG4477060.1"/>
    <property type="molecule type" value="Genomic_DNA"/>
</dbReference>
<reference evidence="1" key="2">
    <citation type="submission" date="2022-10" db="EMBL/GenBank/DDBJ databases">
        <authorList>
            <person name="Aronson H.S."/>
        </authorList>
    </citation>
    <scope>NUCLEOTIDE SEQUENCE</scope>
    <source>
        <strain evidence="1">RS19-109</strain>
    </source>
</reference>
<name>A0A9X4MIY1_9BACT</name>
<dbReference type="Proteomes" id="UP001154240">
    <property type="component" value="Unassembled WGS sequence"/>
</dbReference>
<dbReference type="Gene3D" id="1.10.10.1100">
    <property type="entry name" value="BFD-like [2Fe-2S]-binding domain"/>
    <property type="match status" value="1"/>
</dbReference>
<dbReference type="InterPro" id="IPR041854">
    <property type="entry name" value="BFD-like_2Fe2S-bd_dom_sf"/>
</dbReference>
<protein>
    <recommendedName>
        <fullName evidence="3">BFD-like (2Fe-2S) protein</fullName>
    </recommendedName>
</protein>
<dbReference type="CDD" id="cd10141">
    <property type="entry name" value="CopZ-like_Fer2_BFD-like"/>
    <property type="match status" value="1"/>
</dbReference>
<keyword evidence="2" id="KW-1185">Reference proteome</keyword>
<organism evidence="1 2">
    <name type="scientific">Thiovibrio frasassiensis</name>
    <dbReference type="NCBI Taxonomy" id="2984131"/>
    <lineage>
        <taxon>Bacteria</taxon>
        <taxon>Pseudomonadati</taxon>
        <taxon>Thermodesulfobacteriota</taxon>
        <taxon>Desulfobulbia</taxon>
        <taxon>Desulfobulbales</taxon>
        <taxon>Thiovibrionaceae</taxon>
        <taxon>Thiovibrio</taxon>
    </lineage>
</organism>
<evidence type="ECO:0000313" key="1">
    <source>
        <dbReference type="EMBL" id="MDG4477060.1"/>
    </source>
</evidence>
<dbReference type="RefSeq" id="WP_307634025.1">
    <property type="nucleotide sequence ID" value="NZ_JAPHEH010000001.1"/>
</dbReference>
<gene>
    <name evidence="1" type="ORF">OLX77_12940</name>
</gene>
<proteinExistence type="predicted"/>
<sequence>MTRLICYCFGYTEEDLRQDILKHGRSLILERIASEKKDGQCRCAETNPAGR</sequence>